<organism evidence="10 11">
    <name type="scientific">Trichoderma lentiforme</name>
    <dbReference type="NCBI Taxonomy" id="1567552"/>
    <lineage>
        <taxon>Eukaryota</taxon>
        <taxon>Fungi</taxon>
        <taxon>Dikarya</taxon>
        <taxon>Ascomycota</taxon>
        <taxon>Pezizomycotina</taxon>
        <taxon>Sordariomycetes</taxon>
        <taxon>Hypocreomycetidae</taxon>
        <taxon>Hypocreales</taxon>
        <taxon>Hypocreaceae</taxon>
        <taxon>Trichoderma</taxon>
    </lineage>
</organism>
<protein>
    <recommendedName>
        <fullName evidence="12">Multicopper oxidase</fullName>
    </recommendedName>
</protein>
<keyword evidence="5" id="KW-0186">Copper</keyword>
<dbReference type="PANTHER" id="PTHR48267:SF1">
    <property type="entry name" value="BILIRUBIN OXIDASE"/>
    <property type="match status" value="1"/>
</dbReference>
<dbReference type="InterPro" id="IPR045087">
    <property type="entry name" value="Cu-oxidase_fam"/>
</dbReference>
<dbReference type="CDD" id="cd13889">
    <property type="entry name" value="CuRO_3_BOD"/>
    <property type="match status" value="1"/>
</dbReference>
<dbReference type="InterPro" id="IPR011707">
    <property type="entry name" value="Cu-oxidase-like_N"/>
</dbReference>
<dbReference type="Gene3D" id="2.60.40.420">
    <property type="entry name" value="Cupredoxins - blue copper proteins"/>
    <property type="match status" value="3"/>
</dbReference>
<evidence type="ECO:0000313" key="11">
    <source>
        <dbReference type="Proteomes" id="UP000801864"/>
    </source>
</evidence>
<keyword evidence="3 7" id="KW-0732">Signal</keyword>
<feature type="domain" description="Plastocyanin-like" evidence="9">
    <location>
        <begin position="90"/>
        <end position="196"/>
    </location>
</feature>
<evidence type="ECO:0000259" key="9">
    <source>
        <dbReference type="Pfam" id="PF07732"/>
    </source>
</evidence>
<comment type="caution">
    <text evidence="10">The sequence shown here is derived from an EMBL/GenBank/DDBJ whole genome shotgun (WGS) entry which is preliminary data.</text>
</comment>
<dbReference type="InterPro" id="IPR008972">
    <property type="entry name" value="Cupredoxin"/>
</dbReference>
<evidence type="ECO:0000259" key="8">
    <source>
        <dbReference type="Pfam" id="PF07731"/>
    </source>
</evidence>
<keyword evidence="2" id="KW-0479">Metal-binding</keyword>
<evidence type="ECO:0000256" key="4">
    <source>
        <dbReference type="ARBA" id="ARBA00023002"/>
    </source>
</evidence>
<reference evidence="10 11" key="1">
    <citation type="submission" date="2018-06" db="EMBL/GenBank/DDBJ databases">
        <title>Genome analysis of cellulolytic fungus Trichoderma lentiforme CFAM-422.</title>
        <authorList>
            <person name="Steindorff A.S."/>
            <person name="Formighieri E.F."/>
            <person name="Midorikawa G.E.O."/>
            <person name="Tamietti M.S."/>
            <person name="Ramos E.Z."/>
            <person name="Silva A.S."/>
            <person name="Bon E.P.S."/>
            <person name="Mendes T.D."/>
            <person name="Damaso M.C.T."/>
            <person name="Favaro L.C.L."/>
        </authorList>
    </citation>
    <scope>NUCLEOTIDE SEQUENCE [LARGE SCALE GENOMIC DNA]</scope>
    <source>
        <strain evidence="10 11">CFAM-422</strain>
    </source>
</reference>
<feature type="domain" description="Plastocyanin-like" evidence="8">
    <location>
        <begin position="385"/>
        <end position="505"/>
    </location>
</feature>
<dbReference type="Pfam" id="PF07732">
    <property type="entry name" value="Cu-oxidase_3"/>
    <property type="match status" value="1"/>
</dbReference>
<feature type="chain" id="PRO_5040165353" description="Multicopper oxidase" evidence="7">
    <location>
        <begin position="23"/>
        <end position="598"/>
    </location>
</feature>
<evidence type="ECO:0000256" key="6">
    <source>
        <dbReference type="ARBA" id="ARBA00023180"/>
    </source>
</evidence>
<evidence type="ECO:0000256" key="2">
    <source>
        <dbReference type="ARBA" id="ARBA00022723"/>
    </source>
</evidence>
<keyword evidence="11" id="KW-1185">Reference proteome</keyword>
<evidence type="ECO:0000313" key="10">
    <source>
        <dbReference type="EMBL" id="KAF3071332.1"/>
    </source>
</evidence>
<accession>A0A9P4XFM2</accession>
<name>A0A9P4XFM2_9HYPO</name>
<dbReference type="Pfam" id="PF07731">
    <property type="entry name" value="Cu-oxidase_2"/>
    <property type="match status" value="1"/>
</dbReference>
<keyword evidence="4" id="KW-0560">Oxidoreductase</keyword>
<feature type="signal peptide" evidence="7">
    <location>
        <begin position="1"/>
        <end position="22"/>
    </location>
</feature>
<dbReference type="InterPro" id="IPR002355">
    <property type="entry name" value="Cu_oxidase_Cu_BS"/>
</dbReference>
<sequence>MTNKLLLFTLFVQLFSAPFANAGSHHGSSSDDHGSSDKSSVSPPYNYVFQFPVPIPPVIKPLRSFNDTNANVTIDFYQLNITSFQAQIYPNLAKTSLVGYNGISPGPIFRVQRGVQSVVRVVNHNDQPSVLHLHGSNSRAVWDGWAEDLIQPGEYKDYYFPNSNTARTLWYHDHANMITSVNLFSGLAGFYIIEDAEVEARLGLPQGKYDIPLALNSKQYTSTGNLTSVAQETSSVYGDIIEVNGQPWPFLSVEPRKYRFRFLNSALSRTFILSIVDSSSGSNVTLPLQVVASDSGFLSTMVTTTELTTAMAERWEVVVDFSGFENRNLTLMNQRNVFDSQDFSETNLVMQFNVGSTVSSNANNNSPPSSLISIASPPTGTLVHRTFKFDKSDDEWVINGVPFTDVKNRVLAAPQSGASEVWVLENHNPYWSHPIHVHLVDFQLISRSGGRNTIEPYEKAALKDIAVLGPEETVTIAVSFAPFSGVYMFHCHNAIHEDHAMMDAFNLTAVQGLGYNASDLIFADPLDAQWRAKSYTGAAAQSSVDDVLASFAATGAYNEDVLTEAVNQTSQTSEGGFTYPQSAALYAVGLLLCVFVFI</sequence>
<dbReference type="InterPro" id="IPR011706">
    <property type="entry name" value="Cu-oxidase_C"/>
</dbReference>
<evidence type="ECO:0008006" key="12">
    <source>
        <dbReference type="Google" id="ProtNLM"/>
    </source>
</evidence>
<proteinExistence type="inferred from homology"/>
<dbReference type="GO" id="GO:0016491">
    <property type="term" value="F:oxidoreductase activity"/>
    <property type="evidence" value="ECO:0007669"/>
    <property type="project" value="UniProtKB-KW"/>
</dbReference>
<keyword evidence="6" id="KW-0325">Glycoprotein</keyword>
<dbReference type="GO" id="GO:0005507">
    <property type="term" value="F:copper ion binding"/>
    <property type="evidence" value="ECO:0007669"/>
    <property type="project" value="InterPro"/>
</dbReference>
<dbReference type="AlphaFoldDB" id="A0A9P4XFM2"/>
<gene>
    <name evidence="10" type="ORF">CFAM422_006159</name>
</gene>
<evidence type="ECO:0000256" key="3">
    <source>
        <dbReference type="ARBA" id="ARBA00022729"/>
    </source>
</evidence>
<dbReference type="PROSITE" id="PS00080">
    <property type="entry name" value="MULTICOPPER_OXIDASE2"/>
    <property type="match status" value="1"/>
</dbReference>
<comment type="similarity">
    <text evidence="1">Belongs to the multicopper oxidase family.</text>
</comment>
<dbReference type="SUPFAM" id="SSF49503">
    <property type="entry name" value="Cupredoxins"/>
    <property type="match status" value="2"/>
</dbReference>
<evidence type="ECO:0000256" key="5">
    <source>
        <dbReference type="ARBA" id="ARBA00023008"/>
    </source>
</evidence>
<evidence type="ECO:0000256" key="7">
    <source>
        <dbReference type="SAM" id="SignalP"/>
    </source>
</evidence>
<evidence type="ECO:0000256" key="1">
    <source>
        <dbReference type="ARBA" id="ARBA00010609"/>
    </source>
</evidence>
<dbReference type="PANTHER" id="PTHR48267">
    <property type="entry name" value="CUPREDOXIN SUPERFAMILY PROTEIN"/>
    <property type="match status" value="1"/>
</dbReference>
<dbReference type="EMBL" id="QLNT01000010">
    <property type="protein sequence ID" value="KAF3071332.1"/>
    <property type="molecule type" value="Genomic_DNA"/>
</dbReference>
<dbReference type="Proteomes" id="UP000801864">
    <property type="component" value="Unassembled WGS sequence"/>
</dbReference>